<keyword evidence="1" id="KW-0732">Signal</keyword>
<reference evidence="4" key="1">
    <citation type="journal article" date="2019" name="Int. J. Syst. Evol. Microbiol.">
        <title>The Global Catalogue of Microorganisms (GCM) 10K type strain sequencing project: providing services to taxonomists for standard genome sequencing and annotation.</title>
        <authorList>
            <consortium name="The Broad Institute Genomics Platform"/>
            <consortium name="The Broad Institute Genome Sequencing Center for Infectious Disease"/>
            <person name="Wu L."/>
            <person name="Ma J."/>
        </authorList>
    </citation>
    <scope>NUCLEOTIDE SEQUENCE [LARGE SCALE GENOMIC DNA]</scope>
    <source>
        <strain evidence="4">KCTC 52490</strain>
    </source>
</reference>
<keyword evidence="4" id="KW-1185">Reference proteome</keyword>
<feature type="chain" id="PRO_5046362430" evidence="1">
    <location>
        <begin position="22"/>
        <end position="146"/>
    </location>
</feature>
<dbReference type="Pfam" id="PF14534">
    <property type="entry name" value="DUF4440"/>
    <property type="match status" value="1"/>
</dbReference>
<protein>
    <submittedName>
        <fullName evidence="3">Nuclear transport factor 2 family protein</fullName>
    </submittedName>
</protein>
<accession>A0ABW6ADD2</accession>
<dbReference type="Gene3D" id="3.10.450.50">
    <property type="match status" value="1"/>
</dbReference>
<evidence type="ECO:0000313" key="3">
    <source>
        <dbReference type="EMBL" id="MFD2932422.1"/>
    </source>
</evidence>
<feature type="domain" description="DUF4440" evidence="2">
    <location>
        <begin position="31"/>
        <end position="136"/>
    </location>
</feature>
<dbReference type="SUPFAM" id="SSF54427">
    <property type="entry name" value="NTF2-like"/>
    <property type="match status" value="1"/>
</dbReference>
<dbReference type="InterPro" id="IPR032710">
    <property type="entry name" value="NTF2-like_dom_sf"/>
</dbReference>
<sequence length="146" mass="15479">MKHIVPFIIALLLTTTTFAQQANTLAQDPTALGNAFFKALLDEDSKTLGSLISSDLDVISFDGQSVDGDVLIQGVSGGFVLVETGTVADIVTRQYNSDAAVMTGTWKAKGNIQGQAFDNSVAFSLVSAKQGGTWKIVNVQFTPLHQ</sequence>
<dbReference type="EMBL" id="JBHUOM010000001">
    <property type="protein sequence ID" value="MFD2932422.1"/>
    <property type="molecule type" value="Genomic_DNA"/>
</dbReference>
<name>A0ABW6ADD2_9BACT</name>
<comment type="caution">
    <text evidence="3">The sequence shown here is derived from an EMBL/GenBank/DDBJ whole genome shotgun (WGS) entry which is preliminary data.</text>
</comment>
<evidence type="ECO:0000313" key="4">
    <source>
        <dbReference type="Proteomes" id="UP001597512"/>
    </source>
</evidence>
<dbReference type="Proteomes" id="UP001597512">
    <property type="component" value="Unassembled WGS sequence"/>
</dbReference>
<organism evidence="3 4">
    <name type="scientific">Spirosoma flavum</name>
    <dbReference type="NCBI Taxonomy" id="2048557"/>
    <lineage>
        <taxon>Bacteria</taxon>
        <taxon>Pseudomonadati</taxon>
        <taxon>Bacteroidota</taxon>
        <taxon>Cytophagia</taxon>
        <taxon>Cytophagales</taxon>
        <taxon>Cytophagaceae</taxon>
        <taxon>Spirosoma</taxon>
    </lineage>
</organism>
<evidence type="ECO:0000259" key="2">
    <source>
        <dbReference type="Pfam" id="PF14534"/>
    </source>
</evidence>
<evidence type="ECO:0000256" key="1">
    <source>
        <dbReference type="SAM" id="SignalP"/>
    </source>
</evidence>
<dbReference type="InterPro" id="IPR027843">
    <property type="entry name" value="DUF4440"/>
</dbReference>
<proteinExistence type="predicted"/>
<dbReference type="RefSeq" id="WP_381496622.1">
    <property type="nucleotide sequence ID" value="NZ_JBHUOM010000001.1"/>
</dbReference>
<gene>
    <name evidence="3" type="ORF">ACFS25_01440</name>
</gene>
<feature type="signal peptide" evidence="1">
    <location>
        <begin position="1"/>
        <end position="21"/>
    </location>
</feature>